<dbReference type="Proteomes" id="UP000236163">
    <property type="component" value="Unassembled WGS sequence"/>
</dbReference>
<feature type="coiled-coil region" evidence="1">
    <location>
        <begin position="1175"/>
        <end position="1209"/>
    </location>
</feature>
<dbReference type="STRING" id="523831.SEHO0A_02391"/>
<feature type="domain" description="Neuraminidase-like" evidence="3">
    <location>
        <begin position="168"/>
        <end position="325"/>
    </location>
</feature>
<evidence type="ECO:0000259" key="4">
    <source>
        <dbReference type="Pfam" id="PF20220"/>
    </source>
</evidence>
<reference evidence="6" key="1">
    <citation type="submission" date="2017-12" db="EMBL/GenBank/DDBJ databases">
        <title>FDA dAtabase for Regulatory Grade micrObial Sequences (FDA-ARGOS): Supporting development and validation of Infectious Disease Dx tests.</title>
        <authorList>
            <person name="Sichtig H."/>
            <person name="Tallon L."/>
            <person name="Sadzewicz L."/>
            <person name="Sengamalay N."/>
            <person name="Nagaraj S."/>
            <person name="Vavikolanu K."/>
            <person name="Aluvathingal J."/>
            <person name="Nadendla S."/>
            <person name="Pirone D.C."/>
            <person name="Hoffman M."/>
            <person name="Muruvanda T."/>
            <person name="Allard M."/>
            <person name="Evans P."/>
        </authorList>
    </citation>
    <scope>NUCLEOTIDE SEQUENCE [LARGE SCALE GENOMIC DNA]</scope>
    <source>
        <strain evidence="6">FDAARGOS_55</strain>
    </source>
</reference>
<comment type="caution">
    <text evidence="5">The sequence shown here is derived from an EMBL/GenBank/DDBJ whole genome shotgun (WGS) entry which is preliminary data.</text>
</comment>
<dbReference type="Pfam" id="PF20220">
    <property type="entry name" value="ABC_toxin_N"/>
    <property type="match status" value="1"/>
</dbReference>
<dbReference type="Pfam" id="PF18276">
    <property type="entry name" value="TcA_TcB_BD"/>
    <property type="match status" value="1"/>
</dbReference>
<sequence>MSTTISSELNQGYRSALLAYYIGQYAPNSGDTTLSNMIKTPDDVYEYLLIDPLVTNDVQTSRVAQAMSSIQQYINSIALNMEPGYNTQSLDATQLKRWNNGADQYAVWGGYVELDSYPENYIDPTLRQDQTSCFNDLITELNQKTVSNDTAQQAVMGYLNQFEQVANLTIVSGYATDKDQTKGIYYLLGKSTSSPVQYYWRSFDMSLNVDNVLASNAWSEWYPINTSINDALIQGKPRLAYFNNRLYLFWFERAEGNGPNESDTITAYSSQCDFSRNWSSPYAMMSIDSDTANHQGDQTYCDELFTSGYLCTACAYNQTDNYLVVSLYDGTDVKAYTDNGYNDFTITIDYWFNTEKKEAKVSTGMTNILSKFLYNYIESQTITNNQRKIQSCFLVDKFYVADVKCDSTKFYDGLHSYITLPTLNTSNFSVNTADDGSITLVGTITTACNTTNTGNFYNESWSFNENDGALRCNFSYTDSIFTNMQLVDLPTTLTTTFNTVAIEVPYNTGMKTFPLSKSYSIENGVITDAAGFAAEMIVSKTQLTSPGGSNYFNFELRNNSTKILSIVKYSCVENFYKATSWTFDVFESKSSGCWQSTDATNCVSKTATSISSNTKFNYSVSDITDAEIATGAITRYISVGYINNCGGATTHTEYCVSLQKSTNIPATPLIATHRDEELGTVVFLSFNGAFDDGVTISPIRLNTLFAKELINKANVSIDDLLAWDTQLTLEPAMTSGASPTPMDFYGANGLYFWELFFYMPWLVASRLSQEGNYADAQKWFNYIFDPSACGRANSNADYPEPDYWSVRPLVEANAQESLAALILNPDDPDMIAKADPVHYQKAIAMAYLANLIAAGDADYRLLTNDGLAQAKLRYVQVKTLLGPRPDISTLQQWQPDTLENIASQRNTDLTALEDSASISLHAFAGSSTLAQDVTINDAFSLPLNAQLLNYWDVIDSRLYNLRHNLSITGQPINIPLYATPVNPALLVQMNATEGSLTGLACTLSMTIPPYRFAAMLQHARGAVGTLSQMGQTLLSYYERKESTGLQELQQQQALDLSAFTISLQKQAIDALKADQKALEASKDIAQQRYDYYYDLYTTGISASEQEVMNMQSSASALFTTAEPFLTAGAALNMVPNIFGLADGGAVWGAALTASGMVLQLSANSVQGTAQRIQVSEEYRRRSEEWKQQYQQADAEMASIDRQLDALAVRQQAAQTSLQQVQTEQANLQATMQYISSRFTQSSLYSWLIGQLAALYYQAYDAVLSLCLSAEACWQYEMGDLTSRFIQTNAWNDSYHGLLAGETLELNLQQMESAWLSRNQRRLELTKTVSLKTLLGDSGFANLITAGVVNFSLDEKLFDNDYPGHYLRQIKFVTLSLPTLLGPWQDVRATLTQTSSSTLLKADIDGVNYLNNTTTGNAANVVTNLRASQQIAVSSGMNDSGLFELSFGDERYLPFEGTGAVSSWQLSFPRPKSSEQKAILDNLSDVIVQVHYTAVSGGNDFASTVETTL</sequence>
<feature type="domain" description="Tc toxin complex TcA C-terminal TcB-binding" evidence="2">
    <location>
        <begin position="1201"/>
        <end position="1493"/>
    </location>
</feature>
<dbReference type="InterPro" id="IPR040840">
    <property type="entry name" value="TcA_TcB_BD"/>
</dbReference>
<organism evidence="5 6">
    <name type="scientific">Salmonella enterica subsp. houtenae serovar 50:g,z51:-</name>
    <dbReference type="NCBI Taxonomy" id="1173947"/>
    <lineage>
        <taxon>Bacteria</taxon>
        <taxon>Pseudomonadati</taxon>
        <taxon>Pseudomonadota</taxon>
        <taxon>Gammaproteobacteria</taxon>
        <taxon>Enterobacterales</taxon>
        <taxon>Enterobacteriaceae</taxon>
        <taxon>Salmonella</taxon>
    </lineage>
</organism>
<dbReference type="EMBL" id="JWSP02000006">
    <property type="protein sequence ID" value="PNO27701.1"/>
    <property type="molecule type" value="Genomic_DNA"/>
</dbReference>
<feature type="domain" description="ABC toxin N-terminal" evidence="4">
    <location>
        <begin position="8"/>
        <end position="137"/>
    </location>
</feature>
<evidence type="ECO:0000256" key="1">
    <source>
        <dbReference type="SAM" id="Coils"/>
    </source>
</evidence>
<name>A0A2K0IXE7_SALHO</name>
<dbReference type="InterPro" id="IPR046839">
    <property type="entry name" value="ABC_toxin_N"/>
</dbReference>
<evidence type="ECO:0008006" key="7">
    <source>
        <dbReference type="Google" id="ProtNLM"/>
    </source>
</evidence>
<proteinExistence type="predicted"/>
<dbReference type="Pfam" id="PF18413">
    <property type="entry name" value="Neuraminidase"/>
    <property type="match status" value="1"/>
</dbReference>
<evidence type="ECO:0000313" key="5">
    <source>
        <dbReference type="EMBL" id="PNO27701.1"/>
    </source>
</evidence>
<evidence type="ECO:0000259" key="3">
    <source>
        <dbReference type="Pfam" id="PF18413"/>
    </source>
</evidence>
<accession>A0A2K0IXE7</accession>
<evidence type="ECO:0000313" key="6">
    <source>
        <dbReference type="Proteomes" id="UP000236163"/>
    </source>
</evidence>
<keyword evidence="1" id="KW-0175">Coiled coil</keyword>
<gene>
    <name evidence="5" type="ORF">RK55_023090</name>
</gene>
<protein>
    <recommendedName>
        <fullName evidence="7">Tc toxin complex TcA C-terminal TcB-binding domain-containing protein</fullName>
    </recommendedName>
</protein>
<evidence type="ECO:0000259" key="2">
    <source>
        <dbReference type="Pfam" id="PF18276"/>
    </source>
</evidence>
<dbReference type="InterPro" id="IPR041079">
    <property type="entry name" value="Neuraminidase-like"/>
</dbReference>